<protein>
    <submittedName>
        <fullName evidence="2">Uncharacterized protein</fullName>
    </submittedName>
</protein>
<dbReference type="EMBL" id="RJKE01000001">
    <property type="protein sequence ID" value="ROO82535.1"/>
    <property type="molecule type" value="Genomic_DNA"/>
</dbReference>
<sequence length="255" mass="27178">MQESPQQHPTKPRQRRPTALPAIVGVALLGIVGIGAIFYQASATSDTPTTPPSPTRELDALLDPASEPVTLPEKERAFVDAVRAAGDDEIYEAYLGTDGPVGDLSLANEGREVCGQPRYVDSALTEGESDLDSRRPTLEGWIEDPPDGLGQTAVEVLCPKYSKMLMKALGGFDDGQYEVTAEQPDDEIGSFRTTIRPGTYRTVGKASDCYWERSTSSGGRLANDFVTNAPGGVTVTVLASDGGFTSEGCGYWVKA</sequence>
<dbReference type="AlphaFoldDB" id="A0A3N1CMV8"/>
<feature type="transmembrane region" description="Helical" evidence="1">
    <location>
        <begin position="20"/>
        <end position="39"/>
    </location>
</feature>
<evidence type="ECO:0000256" key="1">
    <source>
        <dbReference type="SAM" id="Phobius"/>
    </source>
</evidence>
<gene>
    <name evidence="2" type="ORF">EDD29_0015</name>
    <name evidence="3" type="ORF">EDD29_9100</name>
</gene>
<dbReference type="RefSeq" id="WP_123661551.1">
    <property type="nucleotide sequence ID" value="NZ_RJKE01000001.1"/>
</dbReference>
<keyword evidence="1" id="KW-1133">Transmembrane helix</keyword>
<dbReference type="OrthoDB" id="166978at2"/>
<keyword evidence="1" id="KW-0812">Transmembrane</keyword>
<name>A0A3N1CMV8_9ACTN</name>
<comment type="caution">
    <text evidence="2">The sequence shown here is derived from an EMBL/GenBank/DDBJ whole genome shotgun (WGS) entry which is preliminary data.</text>
</comment>
<dbReference type="EMBL" id="RJKE01000001">
    <property type="protein sequence ID" value="ROO91345.1"/>
    <property type="molecule type" value="Genomic_DNA"/>
</dbReference>
<keyword evidence="1" id="KW-0472">Membrane</keyword>
<evidence type="ECO:0000313" key="2">
    <source>
        <dbReference type="EMBL" id="ROO82535.1"/>
    </source>
</evidence>
<organism evidence="2 4">
    <name type="scientific">Actinocorallia herbida</name>
    <dbReference type="NCBI Taxonomy" id="58109"/>
    <lineage>
        <taxon>Bacteria</taxon>
        <taxon>Bacillati</taxon>
        <taxon>Actinomycetota</taxon>
        <taxon>Actinomycetes</taxon>
        <taxon>Streptosporangiales</taxon>
        <taxon>Thermomonosporaceae</taxon>
        <taxon>Actinocorallia</taxon>
    </lineage>
</organism>
<evidence type="ECO:0000313" key="3">
    <source>
        <dbReference type="EMBL" id="ROO91345.1"/>
    </source>
</evidence>
<evidence type="ECO:0000313" key="4">
    <source>
        <dbReference type="Proteomes" id="UP000272400"/>
    </source>
</evidence>
<accession>A0A3N1CMV8</accession>
<reference evidence="2 4" key="1">
    <citation type="submission" date="2018-11" db="EMBL/GenBank/DDBJ databases">
        <title>Sequencing the genomes of 1000 actinobacteria strains.</title>
        <authorList>
            <person name="Klenk H.-P."/>
        </authorList>
    </citation>
    <scope>NUCLEOTIDE SEQUENCE [LARGE SCALE GENOMIC DNA]</scope>
    <source>
        <strain evidence="2 4">DSM 44254</strain>
    </source>
</reference>
<dbReference type="Proteomes" id="UP000272400">
    <property type="component" value="Unassembled WGS sequence"/>
</dbReference>
<proteinExistence type="predicted"/>
<keyword evidence="4" id="KW-1185">Reference proteome</keyword>